<keyword evidence="9" id="KW-0547">Nucleotide-binding</keyword>
<dbReference type="InterPro" id="IPR011009">
    <property type="entry name" value="Kinase-like_dom_sf"/>
</dbReference>
<keyword evidence="13" id="KW-0675">Receptor</keyword>
<evidence type="ECO:0000313" key="18">
    <source>
        <dbReference type="EMBL" id="KAK6947096.1"/>
    </source>
</evidence>
<keyword evidence="12 15" id="KW-0472">Membrane</keyword>
<evidence type="ECO:0000256" key="4">
    <source>
        <dbReference type="ARBA" id="ARBA00022475"/>
    </source>
</evidence>
<evidence type="ECO:0000256" key="13">
    <source>
        <dbReference type="ARBA" id="ARBA00023170"/>
    </source>
</evidence>
<dbReference type="InterPro" id="IPR019825">
    <property type="entry name" value="Lectin_legB_Mn/Ca_BS"/>
</dbReference>
<evidence type="ECO:0000256" key="12">
    <source>
        <dbReference type="ARBA" id="ARBA00023136"/>
    </source>
</evidence>
<feature type="chain" id="PRO_5042849588" description="non-specific serine/threonine protein kinase" evidence="16">
    <location>
        <begin position="25"/>
        <end position="524"/>
    </location>
</feature>
<dbReference type="Gene3D" id="1.10.510.10">
    <property type="entry name" value="Transferase(Phosphotransferase) domain 1"/>
    <property type="match status" value="1"/>
</dbReference>
<evidence type="ECO:0000256" key="14">
    <source>
        <dbReference type="ARBA" id="ARBA00023180"/>
    </source>
</evidence>
<dbReference type="PROSITE" id="PS00307">
    <property type="entry name" value="LECTIN_LEGUME_BETA"/>
    <property type="match status" value="1"/>
</dbReference>
<keyword evidence="14" id="KW-0325">Glycoprotein</keyword>
<feature type="signal peptide" evidence="16">
    <location>
        <begin position="1"/>
        <end position="24"/>
    </location>
</feature>
<comment type="subcellular location">
    <subcellularLocation>
        <location evidence="1">Cell membrane</location>
    </subcellularLocation>
    <subcellularLocation>
        <location evidence="2">Membrane</location>
        <topology evidence="2">Single-pass type I membrane protein</topology>
    </subcellularLocation>
</comment>
<keyword evidence="4" id="KW-1003">Cell membrane</keyword>
<dbReference type="CDD" id="cd06899">
    <property type="entry name" value="lectin_legume_LecRK_Arcelin_ConA"/>
    <property type="match status" value="1"/>
</dbReference>
<dbReference type="AlphaFoldDB" id="A0AAN8WFN9"/>
<dbReference type="EC" id="2.7.11.1" evidence="3"/>
<feature type="transmembrane region" description="Helical" evidence="15">
    <location>
        <begin position="294"/>
        <end position="316"/>
    </location>
</feature>
<dbReference type="InterPro" id="IPR013320">
    <property type="entry name" value="ConA-like_dom_sf"/>
</dbReference>
<dbReference type="GO" id="GO:0004674">
    <property type="term" value="F:protein serine/threonine kinase activity"/>
    <property type="evidence" value="ECO:0007669"/>
    <property type="project" value="UniProtKB-KW"/>
</dbReference>
<keyword evidence="19" id="KW-1185">Reference proteome</keyword>
<keyword evidence="5" id="KW-0808">Transferase</keyword>
<keyword evidence="8" id="KW-0430">Lectin</keyword>
<feature type="domain" description="Legume lectin" evidence="17">
    <location>
        <begin position="27"/>
        <end position="258"/>
    </location>
</feature>
<dbReference type="Proteomes" id="UP001370490">
    <property type="component" value="Unassembled WGS sequence"/>
</dbReference>
<name>A0AAN8WFN9_9MAGN</name>
<dbReference type="PANTHER" id="PTHR27007">
    <property type="match status" value="1"/>
</dbReference>
<protein>
    <recommendedName>
        <fullName evidence="3">non-specific serine/threonine protein kinase</fullName>
        <ecNumber evidence="3">2.7.11.1</ecNumber>
    </recommendedName>
</protein>
<evidence type="ECO:0000256" key="16">
    <source>
        <dbReference type="SAM" id="SignalP"/>
    </source>
</evidence>
<gene>
    <name evidence="18" type="ORF">RJ641_000569</name>
</gene>
<proteinExistence type="predicted"/>
<keyword evidence="7 16" id="KW-0732">Signal</keyword>
<dbReference type="Pfam" id="PF00139">
    <property type="entry name" value="Lectin_legB"/>
    <property type="match status" value="1"/>
</dbReference>
<evidence type="ECO:0000256" key="15">
    <source>
        <dbReference type="SAM" id="Phobius"/>
    </source>
</evidence>
<evidence type="ECO:0000256" key="7">
    <source>
        <dbReference type="ARBA" id="ARBA00022729"/>
    </source>
</evidence>
<dbReference type="Gene3D" id="2.60.120.200">
    <property type="match status" value="1"/>
</dbReference>
<evidence type="ECO:0000256" key="11">
    <source>
        <dbReference type="ARBA" id="ARBA00022989"/>
    </source>
</evidence>
<reference evidence="18 19" key="1">
    <citation type="submission" date="2023-12" db="EMBL/GenBank/DDBJ databases">
        <title>A high-quality genome assembly for Dillenia turbinata (Dilleniales).</title>
        <authorList>
            <person name="Chanderbali A."/>
        </authorList>
    </citation>
    <scope>NUCLEOTIDE SEQUENCE [LARGE SCALE GENOMIC DNA]</scope>
    <source>
        <strain evidence="18">LSX21</strain>
        <tissue evidence="18">Leaf</tissue>
    </source>
</reference>
<dbReference type="EMBL" id="JBAMMX010000001">
    <property type="protein sequence ID" value="KAK6947096.1"/>
    <property type="molecule type" value="Genomic_DNA"/>
</dbReference>
<dbReference type="SUPFAM" id="SSF56112">
    <property type="entry name" value="Protein kinase-like (PK-like)"/>
    <property type="match status" value="2"/>
</dbReference>
<keyword evidence="5" id="KW-0418">Kinase</keyword>
<keyword evidence="11 15" id="KW-1133">Transmembrane helix</keyword>
<dbReference type="InterPro" id="IPR050528">
    <property type="entry name" value="L-type_Lectin-RKs"/>
</dbReference>
<dbReference type="GO" id="GO:0005524">
    <property type="term" value="F:ATP binding"/>
    <property type="evidence" value="ECO:0007669"/>
    <property type="project" value="UniProtKB-KW"/>
</dbReference>
<evidence type="ECO:0000256" key="6">
    <source>
        <dbReference type="ARBA" id="ARBA00022692"/>
    </source>
</evidence>
<evidence type="ECO:0000256" key="2">
    <source>
        <dbReference type="ARBA" id="ARBA00004479"/>
    </source>
</evidence>
<dbReference type="FunFam" id="2.60.120.200:FF:000141">
    <property type="entry name" value="L-type lectin-domain containing receptor kinase VIII.1"/>
    <property type="match status" value="1"/>
</dbReference>
<organism evidence="18 19">
    <name type="scientific">Dillenia turbinata</name>
    <dbReference type="NCBI Taxonomy" id="194707"/>
    <lineage>
        <taxon>Eukaryota</taxon>
        <taxon>Viridiplantae</taxon>
        <taxon>Streptophyta</taxon>
        <taxon>Embryophyta</taxon>
        <taxon>Tracheophyta</taxon>
        <taxon>Spermatophyta</taxon>
        <taxon>Magnoliopsida</taxon>
        <taxon>eudicotyledons</taxon>
        <taxon>Gunneridae</taxon>
        <taxon>Pentapetalae</taxon>
        <taxon>Dilleniales</taxon>
        <taxon>Dilleniaceae</taxon>
        <taxon>Dillenia</taxon>
    </lineage>
</organism>
<evidence type="ECO:0000256" key="9">
    <source>
        <dbReference type="ARBA" id="ARBA00022741"/>
    </source>
</evidence>
<evidence type="ECO:0000256" key="1">
    <source>
        <dbReference type="ARBA" id="ARBA00004236"/>
    </source>
</evidence>
<evidence type="ECO:0000256" key="5">
    <source>
        <dbReference type="ARBA" id="ARBA00022527"/>
    </source>
</evidence>
<evidence type="ECO:0000313" key="19">
    <source>
        <dbReference type="Proteomes" id="UP001370490"/>
    </source>
</evidence>
<dbReference type="InterPro" id="IPR001220">
    <property type="entry name" value="Legume_lectin_dom"/>
</dbReference>
<keyword evidence="10" id="KW-0067">ATP-binding</keyword>
<evidence type="ECO:0000256" key="8">
    <source>
        <dbReference type="ARBA" id="ARBA00022734"/>
    </source>
</evidence>
<dbReference type="GO" id="GO:0030246">
    <property type="term" value="F:carbohydrate binding"/>
    <property type="evidence" value="ECO:0007669"/>
    <property type="project" value="UniProtKB-KW"/>
</dbReference>
<dbReference type="SUPFAM" id="SSF49899">
    <property type="entry name" value="Concanavalin A-like lectins/glucanases"/>
    <property type="match status" value="1"/>
</dbReference>
<evidence type="ECO:0000259" key="17">
    <source>
        <dbReference type="Pfam" id="PF00139"/>
    </source>
</evidence>
<keyword evidence="6 15" id="KW-0812">Transmembrane</keyword>
<dbReference type="GO" id="GO:0005886">
    <property type="term" value="C:plasma membrane"/>
    <property type="evidence" value="ECO:0007669"/>
    <property type="project" value="UniProtKB-SubCell"/>
</dbReference>
<evidence type="ECO:0000256" key="3">
    <source>
        <dbReference type="ARBA" id="ARBA00012513"/>
    </source>
</evidence>
<accession>A0AAN8WFN9</accession>
<evidence type="ECO:0000256" key="10">
    <source>
        <dbReference type="ARBA" id="ARBA00022840"/>
    </source>
</evidence>
<comment type="caution">
    <text evidence="18">The sequence shown here is derived from an EMBL/GenBank/DDBJ whole genome shotgun (WGS) entry which is preliminary data.</text>
</comment>
<keyword evidence="5" id="KW-0723">Serine/threonine-protein kinase</keyword>
<sequence>MKPNSRKLLAIWLFFFSLLRFSIAHDISFEFQSFTFRNLTLLGDAYLRNGVIGLTRDLGVPTSSSGSLIYNNPITFLDPNSNSIASFSTKFSFSISNINPTSYGDGLTFFLSPDNQTLGSPGGYLGLVNSSQLTKNRFIAVEFDTKLDTHFNDLNENHVGLDIDCLNSIKTADPMIQGIDLKSGNSITAWIDYDNVKKILNVFLSFSDFQKPLSPVLSVEIDLSRFLTAFMFVGFSASTEGSTELHLIQNWSFHTSGFPPIRPFLKPHNVSVNSVTFPPPIPVSKSENNHHKRLALGFGIAGPAFFFVVLATFGYFTMKKWRGIKNQDGFKAEFVSRPRQFTFKELKAATRGFHSGRIIGRGAFGTVYKAFLFPSGTMAAYGKATDKTDVFSYGVVILEVACGKRPIEKEPSGQNMVNLVDWVWGCYSRGNIVEAADKRLNGEFNEEQMRKLLLVGLSCANPDSMERPSMRRVLQILNNEAEPMAVAKKKPSLTFSNSLPLSIEDIVSDCEEDDAFAEPKISIA</sequence>